<dbReference type="AlphaFoldDB" id="A0A517RB92"/>
<dbReference type="Gene3D" id="3.30.360.10">
    <property type="entry name" value="Dihydrodipicolinate Reductase, domain 2"/>
    <property type="match status" value="1"/>
</dbReference>
<dbReference type="GO" id="GO:0047061">
    <property type="term" value="F:glucose-fructose oxidoreductase activity"/>
    <property type="evidence" value="ECO:0007669"/>
    <property type="project" value="UniProtKB-EC"/>
</dbReference>
<dbReference type="InterPro" id="IPR043906">
    <property type="entry name" value="Gfo/Idh/MocA_OxRdtase_bact_C"/>
</dbReference>
<dbReference type="Pfam" id="PF01408">
    <property type="entry name" value="GFO_IDH_MocA"/>
    <property type="match status" value="1"/>
</dbReference>
<dbReference type="PANTHER" id="PTHR43818">
    <property type="entry name" value="BCDNA.GH03377"/>
    <property type="match status" value="1"/>
</dbReference>
<dbReference type="Pfam" id="PF19051">
    <property type="entry name" value="GFO_IDH_MocA_C2"/>
    <property type="match status" value="1"/>
</dbReference>
<reference evidence="3 4" key="1">
    <citation type="submission" date="2019-02" db="EMBL/GenBank/DDBJ databases">
        <title>Deep-cultivation of Planctomycetes and their phenomic and genomic characterization uncovers novel biology.</title>
        <authorList>
            <person name="Wiegand S."/>
            <person name="Jogler M."/>
            <person name="Boedeker C."/>
            <person name="Pinto D."/>
            <person name="Vollmers J."/>
            <person name="Rivas-Marin E."/>
            <person name="Kohn T."/>
            <person name="Peeters S.H."/>
            <person name="Heuer A."/>
            <person name="Rast P."/>
            <person name="Oberbeckmann S."/>
            <person name="Bunk B."/>
            <person name="Jeske O."/>
            <person name="Meyerdierks A."/>
            <person name="Storesund J.E."/>
            <person name="Kallscheuer N."/>
            <person name="Luecker S."/>
            <person name="Lage O.M."/>
            <person name="Pohl T."/>
            <person name="Merkel B.J."/>
            <person name="Hornburger P."/>
            <person name="Mueller R.-W."/>
            <person name="Bruemmer F."/>
            <person name="Labrenz M."/>
            <person name="Spormann A.M."/>
            <person name="Op den Camp H."/>
            <person name="Overmann J."/>
            <person name="Amann R."/>
            <person name="Jetten M.S.M."/>
            <person name="Mascher T."/>
            <person name="Medema M.H."/>
            <person name="Devos D.P."/>
            <person name="Kaster A.-K."/>
            <person name="Ovreas L."/>
            <person name="Rohde M."/>
            <person name="Galperin M.Y."/>
            <person name="Jogler C."/>
        </authorList>
    </citation>
    <scope>NUCLEOTIDE SEQUENCE [LARGE SCALE GENOMIC DNA]</scope>
    <source>
        <strain evidence="3 4">Pan241w</strain>
    </source>
</reference>
<keyword evidence="4" id="KW-1185">Reference proteome</keyword>
<feature type="domain" description="Gfo/Idh/MocA-like oxidoreductase N-terminal" evidence="1">
    <location>
        <begin position="52"/>
        <end position="176"/>
    </location>
</feature>
<dbReference type="PANTHER" id="PTHR43818:SF5">
    <property type="entry name" value="OXIDOREDUCTASE FAMILY PROTEIN"/>
    <property type="match status" value="1"/>
</dbReference>
<dbReference type="Gene3D" id="3.40.50.720">
    <property type="entry name" value="NAD(P)-binding Rossmann-like Domain"/>
    <property type="match status" value="1"/>
</dbReference>
<evidence type="ECO:0000259" key="2">
    <source>
        <dbReference type="Pfam" id="PF19051"/>
    </source>
</evidence>
<evidence type="ECO:0000313" key="4">
    <source>
        <dbReference type="Proteomes" id="UP000317171"/>
    </source>
</evidence>
<evidence type="ECO:0000313" key="3">
    <source>
        <dbReference type="EMBL" id="QDT41157.1"/>
    </source>
</evidence>
<evidence type="ECO:0000259" key="1">
    <source>
        <dbReference type="Pfam" id="PF01408"/>
    </source>
</evidence>
<dbReference type="SUPFAM" id="SSF55347">
    <property type="entry name" value="Glyceraldehyde-3-phosphate dehydrogenase-like, C-terminal domain"/>
    <property type="match status" value="1"/>
</dbReference>
<keyword evidence="3" id="KW-0560">Oxidoreductase</keyword>
<dbReference type="KEGG" id="gaz:Pan241w_12170"/>
<dbReference type="InterPro" id="IPR036291">
    <property type="entry name" value="NAD(P)-bd_dom_sf"/>
</dbReference>
<organism evidence="3 4">
    <name type="scientific">Gimesia alba</name>
    <dbReference type="NCBI Taxonomy" id="2527973"/>
    <lineage>
        <taxon>Bacteria</taxon>
        <taxon>Pseudomonadati</taxon>
        <taxon>Planctomycetota</taxon>
        <taxon>Planctomycetia</taxon>
        <taxon>Planctomycetales</taxon>
        <taxon>Planctomycetaceae</taxon>
        <taxon>Gimesia</taxon>
    </lineage>
</organism>
<dbReference type="OrthoDB" id="9788246at2"/>
<dbReference type="Proteomes" id="UP000317171">
    <property type="component" value="Chromosome"/>
</dbReference>
<dbReference type="InterPro" id="IPR050463">
    <property type="entry name" value="Gfo/Idh/MocA_oxidrdct_glycsds"/>
</dbReference>
<dbReference type="EMBL" id="CP036269">
    <property type="protein sequence ID" value="QDT41157.1"/>
    <property type="molecule type" value="Genomic_DNA"/>
</dbReference>
<feature type="domain" description="Gfo/Idh/MocA-like oxidoreductase bacterial type C-terminal" evidence="2">
    <location>
        <begin position="218"/>
        <end position="437"/>
    </location>
</feature>
<dbReference type="PROSITE" id="PS51318">
    <property type="entry name" value="TAT"/>
    <property type="match status" value="1"/>
</dbReference>
<dbReference type="SUPFAM" id="SSF51735">
    <property type="entry name" value="NAD(P)-binding Rossmann-fold domains"/>
    <property type="match status" value="1"/>
</dbReference>
<dbReference type="EC" id="1.1.99.28" evidence="3"/>
<accession>A0A517RB92</accession>
<sequence>MDVEEFLKRDVNRRQFLDRSARNAAGMAAGMAAGVVGLASDMAQAETSPNERVVLAGIGVRGQGKFLTSSMAGFTDVRIKTICDVDESVAPAAVKSIEKGQGVAPQFVTDFRRVLDDPEIDGVVIATPDHWHALMAIMACQAGKDVYVEKPVSHNLTEGLRIVEAARKYQRVVQSGIHQRSGAHFQSAVDFVKSGKLGEVKLAKAWIIHRRKSIGRKKNTAVPPGVNYDLWLGPAASRPFNPNRFHYNWHWFWDYGTGEMGNWGVHMLDIARWGLDVDLPERISASGGKYFFDDDQETPDTQVVQYNYPGKTIVWEHRLWSTHGMEGRNAAAAFYGDKGTLIVDRGGWKVYDQKEAATSGTSDQAATHHRNFIDCIKTRDRPTSDIEIGHTSSALCHLGNVAYRAGREIQFDPAQNRVVGNELANSLLGREYRKAWELPLL</sequence>
<dbReference type="InterPro" id="IPR000683">
    <property type="entry name" value="Gfo/Idh/MocA-like_OxRdtase_N"/>
</dbReference>
<dbReference type="InterPro" id="IPR006311">
    <property type="entry name" value="TAT_signal"/>
</dbReference>
<name>A0A517RB92_9PLAN</name>
<gene>
    <name evidence="3" type="primary">gfo_3</name>
    <name evidence="3" type="ORF">Pan241w_12170</name>
</gene>
<dbReference type="RefSeq" id="WP_145212300.1">
    <property type="nucleotide sequence ID" value="NZ_CP036269.1"/>
</dbReference>
<protein>
    <submittedName>
        <fullName evidence="3">Glucose--fructose oxidoreductase</fullName>
        <ecNumber evidence="3">1.1.99.28</ecNumber>
    </submittedName>
</protein>
<proteinExistence type="predicted"/>
<dbReference type="GO" id="GO:0000166">
    <property type="term" value="F:nucleotide binding"/>
    <property type="evidence" value="ECO:0007669"/>
    <property type="project" value="InterPro"/>
</dbReference>